<dbReference type="WBParaSite" id="Csp11.Scaffold629.g16222.t1">
    <property type="protein sequence ID" value="Csp11.Scaffold629.g16222.t1"/>
    <property type="gene ID" value="Csp11.Scaffold629.g16222"/>
</dbReference>
<evidence type="ECO:0000313" key="2">
    <source>
        <dbReference type="WBParaSite" id="Csp11.Scaffold629.g16222.t1"/>
    </source>
</evidence>
<evidence type="ECO:0000313" key="1">
    <source>
        <dbReference type="Proteomes" id="UP000095282"/>
    </source>
</evidence>
<dbReference type="eggNOG" id="ENOG502TIS2">
    <property type="taxonomic scope" value="Eukaryota"/>
</dbReference>
<keyword evidence="1" id="KW-1185">Reference proteome</keyword>
<dbReference type="Proteomes" id="UP000095282">
    <property type="component" value="Unplaced"/>
</dbReference>
<reference evidence="2" key="1">
    <citation type="submission" date="2016-11" db="UniProtKB">
        <authorList>
            <consortium name="WormBaseParasite"/>
        </authorList>
    </citation>
    <scope>IDENTIFICATION</scope>
</reference>
<organism evidence="1 2">
    <name type="scientific">Caenorhabditis tropicalis</name>
    <dbReference type="NCBI Taxonomy" id="1561998"/>
    <lineage>
        <taxon>Eukaryota</taxon>
        <taxon>Metazoa</taxon>
        <taxon>Ecdysozoa</taxon>
        <taxon>Nematoda</taxon>
        <taxon>Chromadorea</taxon>
        <taxon>Rhabditida</taxon>
        <taxon>Rhabditina</taxon>
        <taxon>Rhabditomorpha</taxon>
        <taxon>Rhabditoidea</taxon>
        <taxon>Rhabditidae</taxon>
        <taxon>Peloderinae</taxon>
        <taxon>Caenorhabditis</taxon>
    </lineage>
</organism>
<proteinExistence type="predicted"/>
<protein>
    <submittedName>
        <fullName evidence="2">Peptidase_S9_N domain-containing protein</fullName>
    </submittedName>
</protein>
<accession>A0A1I7U9G7</accession>
<dbReference type="AlphaFoldDB" id="A0A1I7U9G7"/>
<name>A0A1I7U9G7_9PELO</name>
<sequence length="107" mass="12577">MAKKYTKKNRKQTSLPPILDPNRHKFVKSSFLIRHSDISPNLIPFIWSIENHVLLVKWVATEVRGQFRITNRYTLWNSMETGRYTHLDIDAEQISDAYESGIVNVDF</sequence>